<gene>
    <name evidence="3" type="ORF">BCR42DRAFT_421182</name>
</gene>
<evidence type="ECO:0000313" key="4">
    <source>
        <dbReference type="Proteomes" id="UP000193560"/>
    </source>
</evidence>
<dbReference type="Gene3D" id="1.25.10.10">
    <property type="entry name" value="Leucine-rich Repeat Variant"/>
    <property type="match status" value="1"/>
</dbReference>
<accession>A0A1X2I8F3</accession>
<dbReference type="EMBL" id="MCGE01000021">
    <property type="protein sequence ID" value="ORZ11468.1"/>
    <property type="molecule type" value="Genomic_DNA"/>
</dbReference>
<dbReference type="GO" id="GO:0000159">
    <property type="term" value="C:protein phosphatase type 2A complex"/>
    <property type="evidence" value="ECO:0007669"/>
    <property type="project" value="UniProtKB-UniRule"/>
</dbReference>
<dbReference type="GO" id="GO:0007165">
    <property type="term" value="P:signal transduction"/>
    <property type="evidence" value="ECO:0007669"/>
    <property type="project" value="InterPro"/>
</dbReference>
<evidence type="ECO:0000256" key="2">
    <source>
        <dbReference type="SAM" id="MobiDB-lite"/>
    </source>
</evidence>
<feature type="region of interest" description="Disordered" evidence="2">
    <location>
        <begin position="1"/>
        <end position="87"/>
    </location>
</feature>
<dbReference type="FunFam" id="1.25.10.10:FF:000331">
    <property type="entry name" value="Phosphoprotein phosphatase, putative"/>
    <property type="match status" value="1"/>
</dbReference>
<keyword evidence="4" id="KW-1185">Reference proteome</keyword>
<dbReference type="PANTHER" id="PTHR10257:SF3">
    <property type="entry name" value="SERINE_THREONINE-PROTEIN PHOSPHATASE 2A 56 KDA REGULATORY SUBUNIT GAMMA ISOFORM"/>
    <property type="match status" value="1"/>
</dbReference>
<dbReference type="InterPro" id="IPR011989">
    <property type="entry name" value="ARM-like"/>
</dbReference>
<dbReference type="Proteomes" id="UP000193560">
    <property type="component" value="Unassembled WGS sequence"/>
</dbReference>
<dbReference type="InterPro" id="IPR016024">
    <property type="entry name" value="ARM-type_fold"/>
</dbReference>
<name>A0A1X2I8F3_9FUNG</name>
<dbReference type="PIRSF" id="PIRSF028043">
    <property type="entry name" value="PP2A_B56"/>
    <property type="match status" value="1"/>
</dbReference>
<reference evidence="3 4" key="1">
    <citation type="submission" date="2016-07" db="EMBL/GenBank/DDBJ databases">
        <title>Pervasive Adenine N6-methylation of Active Genes in Fungi.</title>
        <authorList>
            <consortium name="DOE Joint Genome Institute"/>
            <person name="Mondo S.J."/>
            <person name="Dannebaum R.O."/>
            <person name="Kuo R.C."/>
            <person name="Labutti K."/>
            <person name="Haridas S."/>
            <person name="Kuo A."/>
            <person name="Salamov A."/>
            <person name="Ahrendt S.R."/>
            <person name="Lipzen A."/>
            <person name="Sullivan W."/>
            <person name="Andreopoulos W.B."/>
            <person name="Clum A."/>
            <person name="Lindquist E."/>
            <person name="Daum C."/>
            <person name="Ramamoorthy G.K."/>
            <person name="Gryganskyi A."/>
            <person name="Culley D."/>
            <person name="Magnuson J.K."/>
            <person name="James T.Y."/>
            <person name="O'Malley M.A."/>
            <person name="Stajich J.E."/>
            <person name="Spatafora J.W."/>
            <person name="Visel A."/>
            <person name="Grigoriev I.V."/>
        </authorList>
    </citation>
    <scope>NUCLEOTIDE SEQUENCE [LARGE SCALE GENOMIC DNA]</scope>
    <source>
        <strain evidence="3 4">NRRL 1336</strain>
    </source>
</reference>
<feature type="compositionally biased region" description="Basic residues" evidence="2">
    <location>
        <begin position="149"/>
        <end position="158"/>
    </location>
</feature>
<sequence>MIKGIKGVLTRKPSDTTLVDHSGGGGFFTKPKLKAKHVEPITSENIDPPLLHPMDKLPSTPPPPPSNTTTSPLTVTKKSKKHKKQPDKVRLDLIPTITTTEPPPAAVATTAPVAATPSSTKAPFLRPDLKKLTMNKIKQTMTPKEPKHEQKKRRRSSRFHIDIQQCQELSKYPGFQDVPPCQHQELFYRKLAQCMVLFDFNDPVIHLKSKEIKRQALQEIVEYVATTPSLLSTESTTTSIYSKAVRLDEQEEEPVFESAWPHIQLVYEFFLQFLASPEFNVTLAKQYIDEQFILQLLALFDTEDPRERDLLKTTLHRIYGKFLSLRAFIRKSIRHLFYQFIYETQQFNGVTELLEILGSIINGFALPLKEEHRTFLFKVLMPLHTPSCLGNYHPALVYCVTQFMEKEPALTRPILLQLIKYWPKVNSAKQVMFLNELEDMVDMGTMMNDEKDEDVQIVCRQLVSCMSQPHFQVAERALLFWQNDYFVALLHQNHHLPLVMPILYPVLYHNAHSHWNRTVHGLSCNALKLLMVLDESLYEKCAQDDMKRLAKPQPKAEDRQQELWKKLGAMTLTID</sequence>
<protein>
    <recommendedName>
        <fullName evidence="1">Serine/threonine-protein phosphatase 2A 56 kDa regulatory subunit</fullName>
    </recommendedName>
</protein>
<feature type="region of interest" description="Disordered" evidence="2">
    <location>
        <begin position="140"/>
        <end position="159"/>
    </location>
</feature>
<evidence type="ECO:0000256" key="1">
    <source>
        <dbReference type="PIRNR" id="PIRNR028043"/>
    </source>
</evidence>
<dbReference type="AlphaFoldDB" id="A0A1X2I8F3"/>
<comment type="caution">
    <text evidence="3">The sequence shown here is derived from an EMBL/GenBank/DDBJ whole genome shotgun (WGS) entry which is preliminary data.</text>
</comment>
<organism evidence="3 4">
    <name type="scientific">Absidia repens</name>
    <dbReference type="NCBI Taxonomy" id="90262"/>
    <lineage>
        <taxon>Eukaryota</taxon>
        <taxon>Fungi</taxon>
        <taxon>Fungi incertae sedis</taxon>
        <taxon>Mucoromycota</taxon>
        <taxon>Mucoromycotina</taxon>
        <taxon>Mucoromycetes</taxon>
        <taxon>Mucorales</taxon>
        <taxon>Cunninghamellaceae</taxon>
        <taxon>Absidia</taxon>
    </lineage>
</organism>
<dbReference type="STRING" id="90262.A0A1X2I8F3"/>
<evidence type="ECO:0000313" key="3">
    <source>
        <dbReference type="EMBL" id="ORZ11468.1"/>
    </source>
</evidence>
<dbReference type="InterPro" id="IPR002554">
    <property type="entry name" value="PP2A_B56"/>
</dbReference>
<comment type="similarity">
    <text evidence="1">Belongs to the phosphatase 2A regulatory subunit.</text>
</comment>
<proteinExistence type="inferred from homology"/>
<feature type="compositionally biased region" description="Low complexity" evidence="2">
    <location>
        <begin position="67"/>
        <end position="76"/>
    </location>
</feature>
<dbReference type="OrthoDB" id="10264446at2759"/>
<dbReference type="PANTHER" id="PTHR10257">
    <property type="entry name" value="SERINE/THREONINE PROTEIN PHOSPHATASE 2A PP2A REGULATORY SUBUNIT B"/>
    <property type="match status" value="1"/>
</dbReference>
<dbReference type="Pfam" id="PF01603">
    <property type="entry name" value="B56"/>
    <property type="match status" value="1"/>
</dbReference>
<comment type="function">
    <text evidence="1">The B regulatory subunit might modulate substrate selectivity and catalytic activity, and also might direct the localization of the catalytic enzyme to a particular subcellular compartment.</text>
</comment>
<dbReference type="GO" id="GO:0019888">
    <property type="term" value="F:protein phosphatase regulator activity"/>
    <property type="evidence" value="ECO:0007669"/>
    <property type="project" value="UniProtKB-UniRule"/>
</dbReference>
<dbReference type="SUPFAM" id="SSF48371">
    <property type="entry name" value="ARM repeat"/>
    <property type="match status" value="1"/>
</dbReference>